<protein>
    <submittedName>
        <fullName evidence="1">Unnamed protein product</fullName>
    </submittedName>
</protein>
<evidence type="ECO:0000313" key="1">
    <source>
        <dbReference type="EMBL" id="GME87115.1"/>
    </source>
</evidence>
<evidence type="ECO:0000313" key="2">
    <source>
        <dbReference type="Proteomes" id="UP001165101"/>
    </source>
</evidence>
<reference evidence="1" key="1">
    <citation type="submission" date="2023-04" db="EMBL/GenBank/DDBJ databases">
        <title>Candida boidinii NBRC 1967.</title>
        <authorList>
            <person name="Ichikawa N."/>
            <person name="Sato H."/>
            <person name="Tonouchi N."/>
        </authorList>
    </citation>
    <scope>NUCLEOTIDE SEQUENCE</scope>
    <source>
        <strain evidence="1">NBRC 1967</strain>
    </source>
</reference>
<gene>
    <name evidence="1" type="ORF">Cboi01_000019100</name>
</gene>
<name>A0ACB5TEV0_CANBO</name>
<sequence length="211" mass="25107">MSAEDIDFEKALAKEESELVKDKEIERILSCFKLDAYTILDIQPGITESDIKKLYRKKSLLIHPDKSSNPNASDAFDTLKKAQNDLLDGEIRKNLDMTFADARRLLMKEKSIDLDDPVLKGSEFLKDWREKVKELLIEDEFLKRMEKKKEMKEEEKKREEESVLEEEKQKRLKVNQEWESHRDKRVKHWRTFTKKIEKKKAKTNKKPKVLV</sequence>
<keyword evidence="2" id="KW-1185">Reference proteome</keyword>
<accession>A0ACB5TEV0</accession>
<organism evidence="1 2">
    <name type="scientific">Candida boidinii</name>
    <name type="common">Yeast</name>
    <dbReference type="NCBI Taxonomy" id="5477"/>
    <lineage>
        <taxon>Eukaryota</taxon>
        <taxon>Fungi</taxon>
        <taxon>Dikarya</taxon>
        <taxon>Ascomycota</taxon>
        <taxon>Saccharomycotina</taxon>
        <taxon>Pichiomycetes</taxon>
        <taxon>Pichiales</taxon>
        <taxon>Pichiaceae</taxon>
        <taxon>Ogataea</taxon>
        <taxon>Ogataea/Candida clade</taxon>
    </lineage>
</organism>
<comment type="caution">
    <text evidence="1">The sequence shown here is derived from an EMBL/GenBank/DDBJ whole genome shotgun (WGS) entry which is preliminary data.</text>
</comment>
<dbReference type="EMBL" id="BSXV01000044">
    <property type="protein sequence ID" value="GME87115.1"/>
    <property type="molecule type" value="Genomic_DNA"/>
</dbReference>
<dbReference type="Proteomes" id="UP001165101">
    <property type="component" value="Unassembled WGS sequence"/>
</dbReference>
<proteinExistence type="predicted"/>